<reference evidence="18 19" key="1">
    <citation type="journal article" date="2021" name="BMC Biol.">
        <title>Horizontally acquired antibacterial genes associated with adaptive radiation of ladybird beetles.</title>
        <authorList>
            <person name="Li H.S."/>
            <person name="Tang X.F."/>
            <person name="Huang Y.H."/>
            <person name="Xu Z.Y."/>
            <person name="Chen M.L."/>
            <person name="Du X.Y."/>
            <person name="Qiu B.Y."/>
            <person name="Chen P.T."/>
            <person name="Zhang W."/>
            <person name="Slipinski A."/>
            <person name="Escalona H.E."/>
            <person name="Waterhouse R.M."/>
            <person name="Zwick A."/>
            <person name="Pang H."/>
        </authorList>
    </citation>
    <scope>NUCLEOTIDE SEQUENCE [LARGE SCALE GENOMIC DNA]</scope>
    <source>
        <strain evidence="18">SYSU2018</strain>
    </source>
</reference>
<evidence type="ECO:0000256" key="7">
    <source>
        <dbReference type="ARBA" id="ARBA00022692"/>
    </source>
</evidence>
<comment type="similarity">
    <text evidence="4 16">Belongs to the glycosyltransferase 2 family. GalNAc-T subfamily.</text>
</comment>
<keyword evidence="13" id="KW-0472">Membrane</keyword>
<evidence type="ECO:0000256" key="13">
    <source>
        <dbReference type="ARBA" id="ARBA00023136"/>
    </source>
</evidence>
<comment type="cofactor">
    <cofactor evidence="1 16">
        <name>Mn(2+)</name>
        <dbReference type="ChEBI" id="CHEBI:29035"/>
    </cofactor>
</comment>
<evidence type="ECO:0000256" key="10">
    <source>
        <dbReference type="ARBA" id="ARBA00022968"/>
    </source>
</evidence>
<dbReference type="Gene3D" id="3.90.550.10">
    <property type="entry name" value="Spore Coat Polysaccharide Biosynthesis Protein SpsA, Chain A"/>
    <property type="match status" value="1"/>
</dbReference>
<dbReference type="Proteomes" id="UP001516400">
    <property type="component" value="Unassembled WGS sequence"/>
</dbReference>
<dbReference type="InterPro" id="IPR035992">
    <property type="entry name" value="Ricin_B-like_lectins"/>
</dbReference>
<evidence type="ECO:0000256" key="9">
    <source>
        <dbReference type="ARBA" id="ARBA00022734"/>
    </source>
</evidence>
<comment type="pathway">
    <text evidence="3 16">Protein modification; protein glycosylation.</text>
</comment>
<evidence type="ECO:0000256" key="6">
    <source>
        <dbReference type="ARBA" id="ARBA00022679"/>
    </source>
</evidence>
<dbReference type="EC" id="2.4.1.-" evidence="16"/>
<organism evidence="18 19">
    <name type="scientific">Cryptolaemus montrouzieri</name>
    <dbReference type="NCBI Taxonomy" id="559131"/>
    <lineage>
        <taxon>Eukaryota</taxon>
        <taxon>Metazoa</taxon>
        <taxon>Ecdysozoa</taxon>
        <taxon>Arthropoda</taxon>
        <taxon>Hexapoda</taxon>
        <taxon>Insecta</taxon>
        <taxon>Pterygota</taxon>
        <taxon>Neoptera</taxon>
        <taxon>Endopterygota</taxon>
        <taxon>Coleoptera</taxon>
        <taxon>Polyphaga</taxon>
        <taxon>Cucujiformia</taxon>
        <taxon>Coccinelloidea</taxon>
        <taxon>Coccinellidae</taxon>
        <taxon>Scymninae</taxon>
        <taxon>Scymnini</taxon>
        <taxon>Cryptolaemus</taxon>
    </lineage>
</organism>
<dbReference type="Gene3D" id="2.80.10.50">
    <property type="match status" value="1"/>
</dbReference>
<comment type="caution">
    <text evidence="18">The sequence shown here is derived from an EMBL/GenBank/DDBJ whole genome shotgun (WGS) entry which is preliminary data.</text>
</comment>
<keyword evidence="5 16" id="KW-0328">Glycosyltransferase</keyword>
<keyword evidence="8" id="KW-0479">Metal-binding</keyword>
<evidence type="ECO:0000256" key="2">
    <source>
        <dbReference type="ARBA" id="ARBA00004323"/>
    </source>
</evidence>
<dbReference type="InterPro" id="IPR045885">
    <property type="entry name" value="GalNAc-T"/>
</dbReference>
<name>A0ABD2N623_9CUCU</name>
<comment type="subcellular location">
    <subcellularLocation>
        <location evidence="2 16">Golgi apparatus membrane</location>
        <topology evidence="2 16">Single-pass type II membrane protein</topology>
    </subcellularLocation>
</comment>
<dbReference type="EMBL" id="JABFTP020000062">
    <property type="protein sequence ID" value="KAL3274029.1"/>
    <property type="molecule type" value="Genomic_DNA"/>
</dbReference>
<evidence type="ECO:0000256" key="4">
    <source>
        <dbReference type="ARBA" id="ARBA00005680"/>
    </source>
</evidence>
<evidence type="ECO:0000259" key="17">
    <source>
        <dbReference type="SMART" id="SM00458"/>
    </source>
</evidence>
<dbReference type="GO" id="GO:0006493">
    <property type="term" value="P:protein O-linked glycosylation"/>
    <property type="evidence" value="ECO:0007669"/>
    <property type="project" value="UniProtKB-ARBA"/>
</dbReference>
<keyword evidence="10" id="KW-0735">Signal-anchor</keyword>
<gene>
    <name evidence="18" type="ORF">HHI36_015447</name>
</gene>
<dbReference type="GO" id="GO:0030246">
    <property type="term" value="F:carbohydrate binding"/>
    <property type="evidence" value="ECO:0007669"/>
    <property type="project" value="UniProtKB-KW"/>
</dbReference>
<dbReference type="SUPFAM" id="SSF53448">
    <property type="entry name" value="Nucleotide-diphospho-sugar transferases"/>
    <property type="match status" value="1"/>
</dbReference>
<evidence type="ECO:0000256" key="16">
    <source>
        <dbReference type="RuleBase" id="RU361242"/>
    </source>
</evidence>
<evidence type="ECO:0000256" key="3">
    <source>
        <dbReference type="ARBA" id="ARBA00004922"/>
    </source>
</evidence>
<keyword evidence="11" id="KW-1133">Transmembrane helix</keyword>
<evidence type="ECO:0000313" key="19">
    <source>
        <dbReference type="Proteomes" id="UP001516400"/>
    </source>
</evidence>
<evidence type="ECO:0000256" key="15">
    <source>
        <dbReference type="ARBA" id="ARBA00023211"/>
    </source>
</evidence>
<keyword evidence="19" id="KW-1185">Reference proteome</keyword>
<dbReference type="InterPro" id="IPR029044">
    <property type="entry name" value="Nucleotide-diphossugar_trans"/>
</dbReference>
<evidence type="ECO:0000256" key="1">
    <source>
        <dbReference type="ARBA" id="ARBA00001936"/>
    </source>
</evidence>
<dbReference type="FunFam" id="3.90.550.10:FF:000021">
    <property type="entry name" value="Polypeptide N-acetylgalactosaminyltransferase"/>
    <property type="match status" value="1"/>
</dbReference>
<keyword evidence="6 16" id="KW-0808">Transferase</keyword>
<dbReference type="Pfam" id="PF00652">
    <property type="entry name" value="Ricin_B_lectin"/>
    <property type="match status" value="1"/>
</dbReference>
<evidence type="ECO:0000256" key="14">
    <source>
        <dbReference type="ARBA" id="ARBA00023157"/>
    </source>
</evidence>
<dbReference type="AlphaFoldDB" id="A0ABD2N623"/>
<dbReference type="InterPro" id="IPR000772">
    <property type="entry name" value="Ricin_B_lectin"/>
</dbReference>
<dbReference type="GO" id="GO:0004653">
    <property type="term" value="F:polypeptide N-acetylgalactosaminyltransferase activity"/>
    <property type="evidence" value="ECO:0007669"/>
    <property type="project" value="UniProtKB-ARBA"/>
</dbReference>
<evidence type="ECO:0000256" key="12">
    <source>
        <dbReference type="ARBA" id="ARBA00023034"/>
    </source>
</evidence>
<dbReference type="GO" id="GO:0000139">
    <property type="term" value="C:Golgi membrane"/>
    <property type="evidence" value="ECO:0007669"/>
    <property type="project" value="UniProtKB-SubCell"/>
</dbReference>
<keyword evidence="15 16" id="KW-0464">Manganese</keyword>
<dbReference type="GO" id="GO:0046872">
    <property type="term" value="F:metal ion binding"/>
    <property type="evidence" value="ECO:0007669"/>
    <property type="project" value="UniProtKB-KW"/>
</dbReference>
<dbReference type="SMART" id="SM00458">
    <property type="entry name" value="RICIN"/>
    <property type="match status" value="1"/>
</dbReference>
<dbReference type="InterPro" id="IPR001173">
    <property type="entry name" value="Glyco_trans_2-like"/>
</dbReference>
<sequence length="526" mass="60430">MVNTNSFNPKPRAGRNGIPVFTEPKDLILSQQLYNINKFNLLVSDQIPLNRSLPDMRRKKCDHIFKECKDCPKTSIVIVFHNEAWSTLLRTVWSVINRSPRELLEEIILVDDASQREFLREPLEKYIKTLPVPTNLLRSSERIGLIQARLKGAAIAKGEVLTFLDAHCECTRGWLEPLLTVIRDDAKTVVCPIIDIINDQTFAYVKSFELHWGAFNWNLQFRWYTLGGSHLKKRKLDPTLPFDTPAMAGGLFAINRQYFYEIGSYDEGMAIWGGENLELSFRLWMCGGKVKIAPCSRVGHLFRKSSPYTFPGGIGKTLFSNLARVALVWLDEWADFFFKFNQPSRAVRDEQNVTSRLALKKKLQCKSFGWYLDNVWPEHFFPKKDRFFGQIKNVEADWCLIKPDTKELSNQPVGLATLEPCIRRNVSLEMFVMTKDGFIMTDDSICMDAPEGNTTTSGKVRIMACSGATRQKWRYNMKTKELRHITNDKCLDVPDSSKSTDGLVIEDCNDQQSQKWILESVPWTNL</sequence>
<dbReference type="PANTHER" id="PTHR11675">
    <property type="entry name" value="N-ACETYLGALACTOSAMINYLTRANSFERASE"/>
    <property type="match status" value="1"/>
</dbReference>
<dbReference type="PANTHER" id="PTHR11675:SF118">
    <property type="entry name" value="POLYPEPTIDE N-ACETYLGALACTOSAMINYLTRANSFERASE 3"/>
    <property type="match status" value="1"/>
</dbReference>
<evidence type="ECO:0000256" key="11">
    <source>
        <dbReference type="ARBA" id="ARBA00022989"/>
    </source>
</evidence>
<keyword evidence="9 16" id="KW-0430">Lectin</keyword>
<keyword evidence="14 16" id="KW-1015">Disulfide bond</keyword>
<accession>A0ABD2N623</accession>
<dbReference type="Pfam" id="PF00535">
    <property type="entry name" value="Glycos_transf_2"/>
    <property type="match status" value="1"/>
</dbReference>
<dbReference type="CDD" id="cd02510">
    <property type="entry name" value="pp-GalNAc-T"/>
    <property type="match status" value="1"/>
</dbReference>
<keyword evidence="12 16" id="KW-0333">Golgi apparatus</keyword>
<evidence type="ECO:0000313" key="18">
    <source>
        <dbReference type="EMBL" id="KAL3274029.1"/>
    </source>
</evidence>
<dbReference type="SUPFAM" id="SSF50370">
    <property type="entry name" value="Ricin B-like lectins"/>
    <property type="match status" value="1"/>
</dbReference>
<evidence type="ECO:0000256" key="5">
    <source>
        <dbReference type="ARBA" id="ARBA00022676"/>
    </source>
</evidence>
<proteinExistence type="inferred from homology"/>
<dbReference type="PROSITE" id="PS50231">
    <property type="entry name" value="RICIN_B_LECTIN"/>
    <property type="match status" value="1"/>
</dbReference>
<keyword evidence="7" id="KW-0812">Transmembrane</keyword>
<evidence type="ECO:0000256" key="8">
    <source>
        <dbReference type="ARBA" id="ARBA00022723"/>
    </source>
</evidence>
<protein>
    <recommendedName>
        <fullName evidence="16">Polypeptide N-acetylgalactosaminyltransferase</fullName>
        <ecNumber evidence="16">2.4.1.-</ecNumber>
    </recommendedName>
    <alternativeName>
        <fullName evidence="16">Protein-UDP acetylgalactosaminyltransferase</fullName>
    </alternativeName>
</protein>
<feature type="domain" description="Ricin B lectin" evidence="17">
    <location>
        <begin position="385"/>
        <end position="519"/>
    </location>
</feature>